<evidence type="ECO:0000256" key="2">
    <source>
        <dbReference type="SAM" id="Phobius"/>
    </source>
</evidence>
<feature type="transmembrane region" description="Helical" evidence="2">
    <location>
        <begin position="183"/>
        <end position="208"/>
    </location>
</feature>
<dbReference type="Gene3D" id="3.10.310.50">
    <property type="match status" value="1"/>
</dbReference>
<feature type="domain" description="TPM" evidence="4">
    <location>
        <begin position="32"/>
        <end position="154"/>
    </location>
</feature>
<evidence type="ECO:0000313" key="5">
    <source>
        <dbReference type="EMBL" id="AGH95901.1"/>
    </source>
</evidence>
<dbReference type="KEGG" id="bex:A11Q_1685"/>
<sequence length="239" mass="25804">MTVRNLALAFLFVFGVSFHADSFEVPRLTGPVIDEVGLLNASTKAQLEKSLHQLRQDQRVQLQVYITKSLQDEPIENVAIQIFDNWKLGDEKTDKGLLFLIAPNEKRMRIEVGQGLEGDVPDVIAKRIISDVVRPFFQRGEYSLGVVQGVATLQHYIGNDDPALKASVQEAQQASEKGKGGSWIIFIIIGIWILIFIFNPSLALYILFSAMSGGRGGGGGGGWSGGGGRSSGGGASGGW</sequence>
<dbReference type="eggNOG" id="COG1512">
    <property type="taxonomic scope" value="Bacteria"/>
</dbReference>
<name>M4VCY7_9BACT</name>
<feature type="chain" id="PRO_5004060193" description="TPM domain-containing protein" evidence="3">
    <location>
        <begin position="21"/>
        <end position="239"/>
    </location>
</feature>
<dbReference type="Proteomes" id="UP000012040">
    <property type="component" value="Chromosome"/>
</dbReference>
<keyword evidence="2" id="KW-1133">Transmembrane helix</keyword>
<dbReference type="InterPro" id="IPR007621">
    <property type="entry name" value="TPM_dom"/>
</dbReference>
<evidence type="ECO:0000256" key="3">
    <source>
        <dbReference type="SAM" id="SignalP"/>
    </source>
</evidence>
<keyword evidence="6" id="KW-1185">Reference proteome</keyword>
<dbReference type="EMBL" id="CP003537">
    <property type="protein sequence ID" value="AGH95901.1"/>
    <property type="molecule type" value="Genomic_DNA"/>
</dbReference>
<reference evidence="5 6" key="1">
    <citation type="journal article" date="2013" name="ISME J.">
        <title>By their genes ye shall know them: genomic signatures of predatory bacteria.</title>
        <authorList>
            <person name="Pasternak Z."/>
            <person name="Pietrokovski S."/>
            <person name="Rotem O."/>
            <person name="Gophna U."/>
            <person name="Lurie-Weinberger M.N."/>
            <person name="Jurkevitch E."/>
        </authorList>
    </citation>
    <scope>NUCLEOTIDE SEQUENCE [LARGE SCALE GENOMIC DNA]</scope>
    <source>
        <strain evidence="5 6">JSS</strain>
    </source>
</reference>
<evidence type="ECO:0000256" key="1">
    <source>
        <dbReference type="SAM" id="MobiDB-lite"/>
    </source>
</evidence>
<protein>
    <recommendedName>
        <fullName evidence="4">TPM domain-containing protein</fullName>
    </recommendedName>
</protein>
<dbReference type="STRING" id="1184267.A11Q_1685"/>
<dbReference type="RefSeq" id="WP_015470391.1">
    <property type="nucleotide sequence ID" value="NC_020813.1"/>
</dbReference>
<dbReference type="HOGENOM" id="CLU_035211_1_2_7"/>
<feature type="region of interest" description="Disordered" evidence="1">
    <location>
        <begin position="219"/>
        <end position="239"/>
    </location>
</feature>
<dbReference type="PANTHER" id="PTHR30373">
    <property type="entry name" value="UPF0603 PROTEIN YGCG"/>
    <property type="match status" value="1"/>
</dbReference>
<accession>M4VCY7</accession>
<dbReference type="Pfam" id="PF04536">
    <property type="entry name" value="TPM_phosphatase"/>
    <property type="match status" value="1"/>
</dbReference>
<dbReference type="AlphaFoldDB" id="M4VCY7"/>
<dbReference type="PANTHER" id="PTHR30373:SF2">
    <property type="entry name" value="UPF0603 PROTEIN YGCG"/>
    <property type="match status" value="1"/>
</dbReference>
<organism evidence="5 6">
    <name type="scientific">Pseudobdellovibrio exovorus JSS</name>
    <dbReference type="NCBI Taxonomy" id="1184267"/>
    <lineage>
        <taxon>Bacteria</taxon>
        <taxon>Pseudomonadati</taxon>
        <taxon>Bdellovibrionota</taxon>
        <taxon>Bdellovibrionia</taxon>
        <taxon>Bdellovibrionales</taxon>
        <taxon>Pseudobdellovibrionaceae</taxon>
        <taxon>Pseudobdellovibrio</taxon>
    </lineage>
</organism>
<dbReference type="OrthoDB" id="5294988at2"/>
<dbReference type="PATRIC" id="fig|1184267.3.peg.1706"/>
<gene>
    <name evidence="5" type="ORF">A11Q_1685</name>
</gene>
<keyword evidence="2" id="KW-0472">Membrane</keyword>
<evidence type="ECO:0000259" key="4">
    <source>
        <dbReference type="Pfam" id="PF04536"/>
    </source>
</evidence>
<evidence type="ECO:0000313" key="6">
    <source>
        <dbReference type="Proteomes" id="UP000012040"/>
    </source>
</evidence>
<proteinExistence type="predicted"/>
<keyword evidence="3" id="KW-0732">Signal</keyword>
<keyword evidence="2" id="KW-0812">Transmembrane</keyword>
<feature type="signal peptide" evidence="3">
    <location>
        <begin position="1"/>
        <end position="20"/>
    </location>
</feature>